<feature type="domain" description="Fe2OG dioxygenase" evidence="2">
    <location>
        <begin position="172"/>
        <end position="293"/>
    </location>
</feature>
<dbReference type="InterPro" id="IPR026992">
    <property type="entry name" value="DIOX_N"/>
</dbReference>
<keyword evidence="1" id="KW-0408">Iron</keyword>
<dbReference type="PANTHER" id="PTHR47990">
    <property type="entry name" value="2-OXOGLUTARATE (2OG) AND FE(II)-DEPENDENT OXYGENASE SUPERFAMILY PROTEIN-RELATED"/>
    <property type="match status" value="1"/>
</dbReference>
<evidence type="ECO:0000313" key="3">
    <source>
        <dbReference type="EMBL" id="GME68434.1"/>
    </source>
</evidence>
<dbReference type="SUPFAM" id="SSF51197">
    <property type="entry name" value="Clavaminate synthase-like"/>
    <property type="match status" value="1"/>
</dbReference>
<dbReference type="InterPro" id="IPR005123">
    <property type="entry name" value="Oxoglu/Fe-dep_dioxygenase_dom"/>
</dbReference>
<dbReference type="GO" id="GO:0044283">
    <property type="term" value="P:small molecule biosynthetic process"/>
    <property type="evidence" value="ECO:0007669"/>
    <property type="project" value="UniProtKB-ARBA"/>
</dbReference>
<comment type="caution">
    <text evidence="3">The sequence shown here is derived from an EMBL/GenBank/DDBJ whole genome shotgun (WGS) entry which is preliminary data.</text>
</comment>
<gene>
    <name evidence="3" type="ORF">Cboi02_000165700</name>
</gene>
<dbReference type="Pfam" id="PF03171">
    <property type="entry name" value="2OG-FeII_Oxy"/>
    <property type="match status" value="1"/>
</dbReference>
<keyword evidence="4" id="KW-1185">Reference proteome</keyword>
<evidence type="ECO:0000256" key="1">
    <source>
        <dbReference type="RuleBase" id="RU003682"/>
    </source>
</evidence>
<sequence>MPTKSTDHPLEIVDISEINQDAADKLLHAAASQGFLLLEGHGFSADHVKTLFDVSQKYFETPLEEKTKYPIDESNAGYTGIGVENLHEDDPNRKVGDPKEGYNFCKLDLESGTPNHEIPEYLKENSDLIKKTIVHYTEVIDHVLTLLAMGLKIEEEKGGAKYFVDRHPKTSSSGSTFRFLHYPSPVSLNPQELIRAGAHTDYGGITLLFQKEGEGGLEIFSPVSKNWQPIPFVAASPELAAKGEAPPLVVNIGDLLSYWTNGLLKSTIHRVKFPADVQKTGRSRYSIVFFSHPADETELSPVPSELIPSDNSRGAGAYFAEHGKSQTAREHLAKRLASSYGWGY</sequence>
<dbReference type="InterPro" id="IPR044861">
    <property type="entry name" value="IPNS-like_FE2OG_OXY"/>
</dbReference>
<organism evidence="3 4">
    <name type="scientific">Candida boidinii</name>
    <name type="common">Yeast</name>
    <dbReference type="NCBI Taxonomy" id="5477"/>
    <lineage>
        <taxon>Eukaryota</taxon>
        <taxon>Fungi</taxon>
        <taxon>Dikarya</taxon>
        <taxon>Ascomycota</taxon>
        <taxon>Saccharomycotina</taxon>
        <taxon>Pichiomycetes</taxon>
        <taxon>Pichiales</taxon>
        <taxon>Pichiaceae</taxon>
        <taxon>Ogataea</taxon>
        <taxon>Ogataea/Candida clade</taxon>
    </lineage>
</organism>
<dbReference type="EMBL" id="BSXN01000415">
    <property type="protein sequence ID" value="GME68434.1"/>
    <property type="molecule type" value="Genomic_DNA"/>
</dbReference>
<dbReference type="PROSITE" id="PS51471">
    <property type="entry name" value="FE2OG_OXY"/>
    <property type="match status" value="1"/>
</dbReference>
<evidence type="ECO:0000259" key="2">
    <source>
        <dbReference type="PROSITE" id="PS51471"/>
    </source>
</evidence>
<dbReference type="AlphaFoldDB" id="A0A9W6SXA4"/>
<accession>A0A9W6SXA4</accession>
<dbReference type="Proteomes" id="UP001165120">
    <property type="component" value="Unassembled WGS sequence"/>
</dbReference>
<dbReference type="Gene3D" id="2.60.120.330">
    <property type="entry name" value="B-lactam Antibiotic, Isopenicillin N Synthase, Chain"/>
    <property type="match status" value="1"/>
</dbReference>
<protein>
    <submittedName>
        <fullName evidence="3">Unnamed protein product</fullName>
    </submittedName>
</protein>
<dbReference type="FunFam" id="2.60.120.330:FF:000051">
    <property type="entry name" value="Clavaminate synthase-like protein"/>
    <property type="match status" value="1"/>
</dbReference>
<dbReference type="GO" id="GO:0046872">
    <property type="term" value="F:metal ion binding"/>
    <property type="evidence" value="ECO:0007669"/>
    <property type="project" value="UniProtKB-KW"/>
</dbReference>
<name>A0A9W6SXA4_CANBO</name>
<keyword evidence="1" id="KW-0560">Oxidoreductase</keyword>
<dbReference type="GO" id="GO:0016491">
    <property type="term" value="F:oxidoreductase activity"/>
    <property type="evidence" value="ECO:0007669"/>
    <property type="project" value="UniProtKB-KW"/>
</dbReference>
<evidence type="ECO:0000313" key="4">
    <source>
        <dbReference type="Proteomes" id="UP001165120"/>
    </source>
</evidence>
<dbReference type="InterPro" id="IPR027443">
    <property type="entry name" value="IPNS-like_sf"/>
</dbReference>
<keyword evidence="1" id="KW-0479">Metal-binding</keyword>
<proteinExistence type="inferred from homology"/>
<comment type="similarity">
    <text evidence="1">Belongs to the iron/ascorbate-dependent oxidoreductase family.</text>
</comment>
<reference evidence="3" key="1">
    <citation type="submission" date="2023-04" db="EMBL/GenBank/DDBJ databases">
        <title>Candida boidinii NBRC 10035.</title>
        <authorList>
            <person name="Ichikawa N."/>
            <person name="Sato H."/>
            <person name="Tonouchi N."/>
        </authorList>
    </citation>
    <scope>NUCLEOTIDE SEQUENCE</scope>
    <source>
        <strain evidence="3">NBRC 10035</strain>
    </source>
</reference>
<dbReference type="InterPro" id="IPR050231">
    <property type="entry name" value="Iron_ascorbate_oxido_reductase"/>
</dbReference>
<dbReference type="Pfam" id="PF14226">
    <property type="entry name" value="DIOX_N"/>
    <property type="match status" value="1"/>
</dbReference>